<evidence type="ECO:0000313" key="2">
    <source>
        <dbReference type="EMBL" id="MBV4396894.1"/>
    </source>
</evidence>
<dbReference type="EMBL" id="JAHSPR010000004">
    <property type="protein sequence ID" value="MBV4396894.1"/>
    <property type="molecule type" value="Genomic_DNA"/>
</dbReference>
<dbReference type="SMART" id="SM00421">
    <property type="entry name" value="HTH_LUXR"/>
    <property type="match status" value="1"/>
</dbReference>
<dbReference type="InterPro" id="IPR000792">
    <property type="entry name" value="Tscrpt_reg_LuxR_C"/>
</dbReference>
<protein>
    <submittedName>
        <fullName evidence="2">Helix-turn-helix transcriptional regulator</fullName>
    </submittedName>
</protein>
<feature type="domain" description="HTH luxR-type" evidence="1">
    <location>
        <begin position="177"/>
        <end position="234"/>
    </location>
</feature>
<evidence type="ECO:0000313" key="3">
    <source>
        <dbReference type="Proteomes" id="UP000722165"/>
    </source>
</evidence>
<gene>
    <name evidence="2" type="ORF">KU392_06435</name>
</gene>
<dbReference type="RefSeq" id="WP_217734909.1">
    <property type="nucleotide sequence ID" value="NZ_JAHSPR010000004.1"/>
</dbReference>
<comment type="caution">
    <text evidence="2">The sequence shown here is derived from an EMBL/GenBank/DDBJ whole genome shotgun (WGS) entry which is preliminary data.</text>
</comment>
<name>A0ABS6NMN5_9BURK</name>
<accession>A0ABS6NMN5</accession>
<dbReference type="CDD" id="cd06170">
    <property type="entry name" value="LuxR_C_like"/>
    <property type="match status" value="1"/>
</dbReference>
<evidence type="ECO:0000259" key="1">
    <source>
        <dbReference type="SMART" id="SM00421"/>
    </source>
</evidence>
<dbReference type="Pfam" id="PF00196">
    <property type="entry name" value="GerE"/>
    <property type="match status" value="1"/>
</dbReference>
<dbReference type="Proteomes" id="UP000722165">
    <property type="component" value="Unassembled WGS sequence"/>
</dbReference>
<proteinExistence type="predicted"/>
<organism evidence="2 3">
    <name type="scientific">Advenella alkanexedens</name>
    <dbReference type="NCBI Taxonomy" id="1481665"/>
    <lineage>
        <taxon>Bacteria</taxon>
        <taxon>Pseudomonadati</taxon>
        <taxon>Pseudomonadota</taxon>
        <taxon>Betaproteobacteria</taxon>
        <taxon>Burkholderiales</taxon>
        <taxon>Alcaligenaceae</taxon>
    </lineage>
</organism>
<reference evidence="2 3" key="1">
    <citation type="submission" date="2021-06" db="EMBL/GenBank/DDBJ databases">
        <authorList>
            <person name="Lu T."/>
            <person name="Wang Q."/>
            <person name="Han X."/>
        </authorList>
    </citation>
    <scope>NUCLEOTIDE SEQUENCE [LARGE SCALE GENOMIC DNA]</scope>
    <source>
        <strain evidence="2 3">LAM0050</strain>
    </source>
</reference>
<keyword evidence="3" id="KW-1185">Reference proteome</keyword>
<sequence>MTTDKNLDAVFDPFDQIEQQAFLEQSLQKADFEYYIYIQNTPFPFNNTESQFLCASNLPHSSLKNLQDGIVLNKNPLACLNNDSTAHYQTFSWNRHALSNPPELTRLLKDFPQLHGLHFPCQNISGHKKNSLTLLRACHPVSTQEIRQNLFPLRHLVFSARYLIRQNLISHYLNTMHPTLPPRQMEISRCIVADMSNNDIARLLRIKNETVTYHVRQILRNTNSSRRTTGAFKALLPELIT</sequence>